<gene>
    <name evidence="5" type="ORF">AMTR_s00003p00258580</name>
</gene>
<dbReference type="InterPro" id="IPR004993">
    <property type="entry name" value="GH3"/>
</dbReference>
<keyword evidence="6" id="KW-1185">Reference proteome</keyword>
<dbReference type="InterPro" id="IPR055378">
    <property type="entry name" value="GH3_C"/>
</dbReference>
<dbReference type="Proteomes" id="UP000017836">
    <property type="component" value="Unassembled WGS sequence"/>
</dbReference>
<dbReference type="Pfam" id="PF23571">
    <property type="entry name" value="GH3_M"/>
    <property type="match status" value="1"/>
</dbReference>
<evidence type="ECO:0000313" key="6">
    <source>
        <dbReference type="Proteomes" id="UP000017836"/>
    </source>
</evidence>
<dbReference type="OMA" id="TDGRQKY"/>
<organism evidence="5 6">
    <name type="scientific">Amborella trichopoda</name>
    <dbReference type="NCBI Taxonomy" id="13333"/>
    <lineage>
        <taxon>Eukaryota</taxon>
        <taxon>Viridiplantae</taxon>
        <taxon>Streptophyta</taxon>
        <taxon>Embryophyta</taxon>
        <taxon>Tracheophyta</taxon>
        <taxon>Spermatophyta</taxon>
        <taxon>Magnoliopsida</taxon>
        <taxon>Amborellales</taxon>
        <taxon>Amborellaceae</taxon>
        <taxon>Amborella</taxon>
    </lineage>
</organism>
<feature type="domain" description="GH3 C-terminal" evidence="4">
    <location>
        <begin position="354"/>
        <end position="470"/>
    </location>
</feature>
<evidence type="ECO:0008006" key="7">
    <source>
        <dbReference type="Google" id="ProtNLM"/>
    </source>
</evidence>
<dbReference type="EMBL" id="KI394358">
    <property type="protein sequence ID" value="ERN03404.1"/>
    <property type="molecule type" value="Genomic_DNA"/>
</dbReference>
<dbReference type="PANTHER" id="PTHR31901">
    <property type="entry name" value="GH3 DOMAIN-CONTAINING PROTEIN"/>
    <property type="match status" value="1"/>
</dbReference>
<dbReference type="Gramene" id="ERN03404">
    <property type="protein sequence ID" value="ERN03404"/>
    <property type="gene ID" value="AMTR_s00003p00258580"/>
</dbReference>
<accession>W1P6V1</accession>
<evidence type="ECO:0000259" key="3">
    <source>
        <dbReference type="Pfam" id="PF23571"/>
    </source>
</evidence>
<evidence type="ECO:0000313" key="5">
    <source>
        <dbReference type="EMBL" id="ERN03404.1"/>
    </source>
</evidence>
<sequence>MDWCKCNSGTTEGRAKCLPFTCHSAQSSVQVFRVAAAYRSRVFPIRSGGKILEFIYGRKPTKTKGGLPVTTATTHYFTSKEFKEKQKTTKAFTCSPDEVINATDHKQATYCHLLFGLLYSNQVEFLSSTFSFALVQAFKAFEQSWQELCTDIRDGTLSPRITSPELRRAVVGSFTLDPELARSIEERCNGLDDWFGVIPKLWPNAKYVYSIMTGAMQPYVKKLRHYSGDLPLVSAEYGASECWIGVNIEPTEPPERVTFVVVPNLAYFEFIPLFRRTSFAVGVDDFDEGRPVGMGGVQVGGEYEVVVTTFTGLYRYRLGDVVQVVGFHNGSPKLSFVGRRKLILTLTIDKNTEKDLQLAVERGSRFLSRAELVDFTSHADLSASPGHYVVYWELCGHEEEEEEWLLKECCRVMDEAFADEGYKASRRDNGIGPLELCIVEEGTFRKILEHFISKGGAMSQFKMPRCTSDPVLLSILNGSTMRSFLSTAYR</sequence>
<dbReference type="Pfam" id="PF23572">
    <property type="entry name" value="GH3_C"/>
    <property type="match status" value="1"/>
</dbReference>
<evidence type="ECO:0000259" key="4">
    <source>
        <dbReference type="Pfam" id="PF23572"/>
    </source>
</evidence>
<dbReference type="HOGENOM" id="CLU_016249_2_2_1"/>
<protein>
    <recommendedName>
        <fullName evidence="7">GH3 auxin-responsive promoter</fullName>
    </recommendedName>
</protein>
<dbReference type="PANTHER" id="PTHR31901:SF48">
    <property type="entry name" value="INDOLE-3-ACETIC ACID-AMIDO SYNTHETASE GH3.10"/>
    <property type="match status" value="1"/>
</dbReference>
<dbReference type="InterPro" id="IPR055377">
    <property type="entry name" value="GH3_M"/>
</dbReference>
<name>W1P6V1_AMBTC</name>
<dbReference type="STRING" id="13333.W1P6V1"/>
<dbReference type="Pfam" id="PF03321">
    <property type="entry name" value="GH3"/>
    <property type="match status" value="1"/>
</dbReference>
<comment type="similarity">
    <text evidence="1">Belongs to the IAA-amido conjugating enzyme family.</text>
</comment>
<reference evidence="6" key="1">
    <citation type="journal article" date="2013" name="Science">
        <title>The Amborella genome and the evolution of flowering plants.</title>
        <authorList>
            <consortium name="Amborella Genome Project"/>
        </authorList>
    </citation>
    <scope>NUCLEOTIDE SEQUENCE [LARGE SCALE GENOMIC DNA]</scope>
</reference>
<proteinExistence type="inferred from homology"/>
<keyword evidence="2" id="KW-0436">Ligase</keyword>
<feature type="domain" description="GH3 middle" evidence="3">
    <location>
        <begin position="259"/>
        <end position="339"/>
    </location>
</feature>
<evidence type="ECO:0000256" key="2">
    <source>
        <dbReference type="ARBA" id="ARBA00022598"/>
    </source>
</evidence>
<dbReference type="GO" id="GO:0016881">
    <property type="term" value="F:acid-amino acid ligase activity"/>
    <property type="evidence" value="ECO:0000318"/>
    <property type="project" value="GO_Central"/>
</dbReference>
<dbReference type="eggNOG" id="ENOG502QT0R">
    <property type="taxonomic scope" value="Eukaryota"/>
</dbReference>
<evidence type="ECO:0000256" key="1">
    <source>
        <dbReference type="ARBA" id="ARBA00008068"/>
    </source>
</evidence>
<dbReference type="GO" id="GO:0009416">
    <property type="term" value="P:response to light stimulus"/>
    <property type="evidence" value="ECO:0007669"/>
    <property type="project" value="EnsemblPlants"/>
</dbReference>
<dbReference type="AlphaFoldDB" id="W1P6V1"/>
<dbReference type="GO" id="GO:0005737">
    <property type="term" value="C:cytoplasm"/>
    <property type="evidence" value="ECO:0000318"/>
    <property type="project" value="GO_Central"/>
</dbReference>